<organism evidence="1 2">
    <name type="scientific">Vespula squamosa</name>
    <name type="common">Southern yellow jacket</name>
    <name type="synonym">Wasp</name>
    <dbReference type="NCBI Taxonomy" id="30214"/>
    <lineage>
        <taxon>Eukaryota</taxon>
        <taxon>Metazoa</taxon>
        <taxon>Ecdysozoa</taxon>
        <taxon>Arthropoda</taxon>
        <taxon>Hexapoda</taxon>
        <taxon>Insecta</taxon>
        <taxon>Pterygota</taxon>
        <taxon>Neoptera</taxon>
        <taxon>Endopterygota</taxon>
        <taxon>Hymenoptera</taxon>
        <taxon>Apocrita</taxon>
        <taxon>Aculeata</taxon>
        <taxon>Vespoidea</taxon>
        <taxon>Vespidae</taxon>
        <taxon>Vespinae</taxon>
        <taxon>Vespula</taxon>
    </lineage>
</organism>
<sequence>MKLKRSLSDAFRYEAIGCDNAMAFDACASKLIRCVNVELAFIWSEVDIAYEIRSNCPVTSTTFAPPQFYTFEKCNISCESIKVSHYTLLYNIFSEYETNGGNEVGVYGNSVRQITMHSNTQTGIRFVRWIGVVTGIYCVLERLSGMEEGVTWSRAEKGMNVSSNGAAWIGSGEGKKWRDADAIETHAECFNRRSVSLKCALYITL</sequence>
<keyword evidence="2" id="KW-1185">Reference proteome</keyword>
<protein>
    <submittedName>
        <fullName evidence="1">Uncharacterized protein</fullName>
    </submittedName>
</protein>
<comment type="caution">
    <text evidence="1">The sequence shown here is derived from an EMBL/GenBank/DDBJ whole genome shotgun (WGS) entry which is preliminary data.</text>
</comment>
<evidence type="ECO:0000313" key="1">
    <source>
        <dbReference type="EMBL" id="KAL2718120.1"/>
    </source>
</evidence>
<name>A0ABD2AE67_VESSQ</name>
<evidence type="ECO:0000313" key="2">
    <source>
        <dbReference type="Proteomes" id="UP001607302"/>
    </source>
</evidence>
<dbReference type="AlphaFoldDB" id="A0ABD2AE67"/>
<gene>
    <name evidence="1" type="ORF">V1478_011996</name>
</gene>
<accession>A0ABD2AE67</accession>
<proteinExistence type="predicted"/>
<dbReference type="Proteomes" id="UP001607302">
    <property type="component" value="Unassembled WGS sequence"/>
</dbReference>
<dbReference type="EMBL" id="JAUDFV010000152">
    <property type="protein sequence ID" value="KAL2718120.1"/>
    <property type="molecule type" value="Genomic_DNA"/>
</dbReference>
<reference evidence="1 2" key="1">
    <citation type="journal article" date="2024" name="Ann. Entomol. Soc. Am.">
        <title>Genomic analyses of the southern and eastern yellowjacket wasps (Hymenoptera: Vespidae) reveal evolutionary signatures of social life.</title>
        <authorList>
            <person name="Catto M.A."/>
            <person name="Caine P.B."/>
            <person name="Orr S.E."/>
            <person name="Hunt B.G."/>
            <person name="Goodisman M.A.D."/>
        </authorList>
    </citation>
    <scope>NUCLEOTIDE SEQUENCE [LARGE SCALE GENOMIC DNA]</scope>
    <source>
        <strain evidence="1">233</strain>
        <tissue evidence="1">Head and thorax</tissue>
    </source>
</reference>